<protein>
    <submittedName>
        <fullName evidence="2">OLC1v1013975C1</fullName>
    </submittedName>
</protein>
<name>A0AAV1E379_OLDCO</name>
<organism evidence="2 3">
    <name type="scientific">Oldenlandia corymbosa var. corymbosa</name>
    <dbReference type="NCBI Taxonomy" id="529605"/>
    <lineage>
        <taxon>Eukaryota</taxon>
        <taxon>Viridiplantae</taxon>
        <taxon>Streptophyta</taxon>
        <taxon>Embryophyta</taxon>
        <taxon>Tracheophyta</taxon>
        <taxon>Spermatophyta</taxon>
        <taxon>Magnoliopsida</taxon>
        <taxon>eudicotyledons</taxon>
        <taxon>Gunneridae</taxon>
        <taxon>Pentapetalae</taxon>
        <taxon>asterids</taxon>
        <taxon>lamiids</taxon>
        <taxon>Gentianales</taxon>
        <taxon>Rubiaceae</taxon>
        <taxon>Rubioideae</taxon>
        <taxon>Spermacoceae</taxon>
        <taxon>Hedyotis-Oldenlandia complex</taxon>
        <taxon>Oldenlandia</taxon>
    </lineage>
</organism>
<evidence type="ECO:0000313" key="3">
    <source>
        <dbReference type="Proteomes" id="UP001161247"/>
    </source>
</evidence>
<accession>A0AAV1E379</accession>
<gene>
    <name evidence="2" type="ORF">OLC1_LOCUS20409</name>
</gene>
<dbReference type="Proteomes" id="UP001161247">
    <property type="component" value="Chromosome 7"/>
</dbReference>
<reference evidence="2" key="1">
    <citation type="submission" date="2023-03" db="EMBL/GenBank/DDBJ databases">
        <authorList>
            <person name="Julca I."/>
        </authorList>
    </citation>
    <scope>NUCLEOTIDE SEQUENCE</scope>
</reference>
<dbReference type="EMBL" id="OX459124">
    <property type="protein sequence ID" value="CAI9113383.1"/>
    <property type="molecule type" value="Genomic_DNA"/>
</dbReference>
<feature type="region of interest" description="Disordered" evidence="1">
    <location>
        <begin position="1"/>
        <end position="25"/>
    </location>
</feature>
<keyword evidence="3" id="KW-1185">Reference proteome</keyword>
<evidence type="ECO:0000313" key="2">
    <source>
        <dbReference type="EMBL" id="CAI9113383.1"/>
    </source>
</evidence>
<dbReference type="AlphaFoldDB" id="A0AAV1E379"/>
<proteinExistence type="predicted"/>
<sequence>MKWRKKKSLQESPTLSRPSAKVDSEGKIAQGFERRCIDDFRKQGMIYNGFPHQEIISNRSTRTMVHVHTCCCKNDPSMLLLQTAGTFPYTLAVIEMLSK</sequence>
<evidence type="ECO:0000256" key="1">
    <source>
        <dbReference type="SAM" id="MobiDB-lite"/>
    </source>
</evidence>